<accession>A0A372LVU4</accession>
<evidence type="ECO:0000313" key="1">
    <source>
        <dbReference type="EMBL" id="RFU82788.1"/>
    </source>
</evidence>
<dbReference type="Proteomes" id="UP000263094">
    <property type="component" value="Unassembled WGS sequence"/>
</dbReference>
<sequence>MNRQPTRQPIDLSDVTLPGHDGGTLTFADYRGRRAVLVLGNQRNAKQVPAVAGRIHGAADTADVTVIQVAHLKGVPRAFRRLAAVDIKRGMRGQLTALREQRTGRGLPAADADDLLVMGLDWSGELTDRFGFTARDDEPAALLIDEQCRGVTVPADADLPGTVRSFIAPPANL</sequence>
<dbReference type="AlphaFoldDB" id="A0A372LVU4"/>
<comment type="caution">
    <text evidence="1">The sequence shown here is derived from an EMBL/GenBank/DDBJ whole genome shotgun (WGS) entry which is preliminary data.</text>
</comment>
<name>A0A372LVU4_9ACTN</name>
<dbReference type="EMBL" id="QUAK01000232">
    <property type="protein sequence ID" value="RFU82788.1"/>
    <property type="molecule type" value="Genomic_DNA"/>
</dbReference>
<keyword evidence="2" id="KW-1185">Reference proteome</keyword>
<dbReference type="RefSeq" id="WP_128559483.1">
    <property type="nucleotide sequence ID" value="NZ_QUAK01000232.1"/>
</dbReference>
<proteinExistence type="predicted"/>
<organism evidence="1 2">
    <name type="scientific">Streptomyces triticagri</name>
    <dbReference type="NCBI Taxonomy" id="2293568"/>
    <lineage>
        <taxon>Bacteria</taxon>
        <taxon>Bacillati</taxon>
        <taxon>Actinomycetota</taxon>
        <taxon>Actinomycetes</taxon>
        <taxon>Kitasatosporales</taxon>
        <taxon>Streptomycetaceae</taxon>
        <taxon>Streptomyces</taxon>
    </lineage>
</organism>
<protein>
    <submittedName>
        <fullName evidence="1">Uncharacterized protein</fullName>
    </submittedName>
</protein>
<reference evidence="1 2" key="1">
    <citation type="submission" date="2018-08" db="EMBL/GenBank/DDBJ databases">
        <title>Isolation, diversity and antifungal activity of Actinobacteria from wheat.</title>
        <authorList>
            <person name="Han C."/>
        </authorList>
    </citation>
    <scope>NUCLEOTIDE SEQUENCE [LARGE SCALE GENOMIC DNA]</scope>
    <source>
        <strain evidence="1 2">NEAU-YY421</strain>
    </source>
</reference>
<gene>
    <name evidence="1" type="ORF">DY218_31055</name>
</gene>
<evidence type="ECO:0000313" key="2">
    <source>
        <dbReference type="Proteomes" id="UP000263094"/>
    </source>
</evidence>
<dbReference type="OrthoDB" id="5184445at2"/>